<evidence type="ECO:0000313" key="3">
    <source>
        <dbReference type="EMBL" id="CAD9660359.1"/>
    </source>
</evidence>
<dbReference type="GO" id="GO:0016746">
    <property type="term" value="F:acyltransferase activity"/>
    <property type="evidence" value="ECO:0007669"/>
    <property type="project" value="InterPro"/>
</dbReference>
<proteinExistence type="predicted"/>
<accession>A0A7S2R4R6</accession>
<dbReference type="SUPFAM" id="SSF53901">
    <property type="entry name" value="Thiolase-like"/>
    <property type="match status" value="2"/>
</dbReference>
<evidence type="ECO:0000256" key="1">
    <source>
        <dbReference type="SAM" id="MobiDB-lite"/>
    </source>
</evidence>
<evidence type="ECO:0000259" key="2">
    <source>
        <dbReference type="Pfam" id="PF22691"/>
    </source>
</evidence>
<sequence length="476" mass="52249">MSFHSSCGRPAYIMGAQAIVSSSLKKSKSELTARTTTDLIRQAFRGACRDAGVNDIDEFVPDAVLAVPSLAEPHFMEAHYQASQLFASSSSSSCIKNKTKMPYCKTVDTGGASPITALLEGARLIATSSDIHTVAVIAADTVASLDTPTFLERANDTFHQLSSSSTHDHSTTTDHRKDNNNNMEERSKNNNIPFIPWGYSQITQYQMEHCGLTRDQLYMTLVLLSHHAALHPQALQRTPYSDISELQKQSLSHPKNISIAPHISIKECARRADGAGCILLSSSSDDCAAIDNNDRDDKVIQILAGAEASSALIPPSDVNNITEHHINSFRRCIDSLYRDANMTVNDIDFFALYDCFPICLIRALEACGIADHHQGGKYVEQQYNLLMQRNHSHQNSLFQDKSFFPVNTHGGLLCYGAPWEVPAIYNAIEAIDQLQGRAKGRSIENCQTALVYGNGGILSASAVMILKNIERKGIMK</sequence>
<dbReference type="Pfam" id="PF22691">
    <property type="entry name" value="Thiolase_C_1"/>
    <property type="match status" value="1"/>
</dbReference>
<dbReference type="PANTHER" id="PTHR42870:SF2">
    <property type="entry name" value="LIPID-TRANSFER PROTEIN, PUTATIVE-RELATED"/>
    <property type="match status" value="1"/>
</dbReference>
<dbReference type="CDD" id="cd00829">
    <property type="entry name" value="SCP-x_thiolase"/>
    <property type="match status" value="1"/>
</dbReference>
<dbReference type="PANTHER" id="PTHR42870">
    <property type="entry name" value="ACETYL-COA C-ACETYLTRANSFERASE"/>
    <property type="match status" value="1"/>
</dbReference>
<organism evidence="3">
    <name type="scientific">Eucampia antarctica</name>
    <dbReference type="NCBI Taxonomy" id="49252"/>
    <lineage>
        <taxon>Eukaryota</taxon>
        <taxon>Sar</taxon>
        <taxon>Stramenopiles</taxon>
        <taxon>Ochrophyta</taxon>
        <taxon>Bacillariophyta</taxon>
        <taxon>Mediophyceae</taxon>
        <taxon>Biddulphiophycidae</taxon>
        <taxon>Hemiaulales</taxon>
        <taxon>Hemiaulaceae</taxon>
        <taxon>Eucampia</taxon>
    </lineage>
</organism>
<dbReference type="EMBL" id="HBHI01007287">
    <property type="protein sequence ID" value="CAD9660359.1"/>
    <property type="molecule type" value="Transcribed_RNA"/>
</dbReference>
<gene>
    <name evidence="3" type="ORF">EANT1437_LOCUS3722</name>
</gene>
<dbReference type="InterPro" id="IPR016039">
    <property type="entry name" value="Thiolase-like"/>
</dbReference>
<name>A0A7S2R4R6_9STRA</name>
<feature type="region of interest" description="Disordered" evidence="1">
    <location>
        <begin position="158"/>
        <end position="189"/>
    </location>
</feature>
<dbReference type="AlphaFoldDB" id="A0A7S2R4R6"/>
<dbReference type="Gene3D" id="3.40.47.10">
    <property type="match status" value="1"/>
</dbReference>
<reference evidence="3" key="1">
    <citation type="submission" date="2021-01" db="EMBL/GenBank/DDBJ databases">
        <authorList>
            <person name="Corre E."/>
            <person name="Pelletier E."/>
            <person name="Niang G."/>
            <person name="Scheremetjew M."/>
            <person name="Finn R."/>
            <person name="Kale V."/>
            <person name="Holt S."/>
            <person name="Cochrane G."/>
            <person name="Meng A."/>
            <person name="Brown T."/>
            <person name="Cohen L."/>
        </authorList>
    </citation>
    <scope>NUCLEOTIDE SEQUENCE</scope>
    <source>
        <strain evidence="3">CCMP1452</strain>
    </source>
</reference>
<protein>
    <recommendedName>
        <fullName evidence="2">Thiolase C-terminal domain-containing protein</fullName>
    </recommendedName>
</protein>
<feature type="domain" description="Thiolase C-terminal" evidence="2">
    <location>
        <begin position="326"/>
        <end position="468"/>
    </location>
</feature>
<dbReference type="InterPro" id="IPR055140">
    <property type="entry name" value="Thiolase_C_2"/>
</dbReference>
<feature type="compositionally biased region" description="Basic and acidic residues" evidence="1">
    <location>
        <begin position="166"/>
        <end position="188"/>
    </location>
</feature>